<dbReference type="Proteomes" id="UP000218334">
    <property type="component" value="Unassembled WGS sequence"/>
</dbReference>
<dbReference type="EMBL" id="KZ293415">
    <property type="protein sequence ID" value="PBK77607.1"/>
    <property type="molecule type" value="Genomic_DNA"/>
</dbReference>
<reference evidence="2" key="1">
    <citation type="journal article" date="2017" name="Nat. Ecol. Evol.">
        <title>Genome expansion and lineage-specific genetic innovations in the forest pathogenic fungi Armillaria.</title>
        <authorList>
            <person name="Sipos G."/>
            <person name="Prasanna A.N."/>
            <person name="Walter M.C."/>
            <person name="O'Connor E."/>
            <person name="Balint B."/>
            <person name="Krizsan K."/>
            <person name="Kiss B."/>
            <person name="Hess J."/>
            <person name="Varga T."/>
            <person name="Slot J."/>
            <person name="Riley R."/>
            <person name="Boka B."/>
            <person name="Rigling D."/>
            <person name="Barry K."/>
            <person name="Lee J."/>
            <person name="Mihaltcheva S."/>
            <person name="LaButti K."/>
            <person name="Lipzen A."/>
            <person name="Waldron R."/>
            <person name="Moloney N.M."/>
            <person name="Sperisen C."/>
            <person name="Kredics L."/>
            <person name="Vagvoelgyi C."/>
            <person name="Patrignani A."/>
            <person name="Fitzpatrick D."/>
            <person name="Nagy I."/>
            <person name="Doyle S."/>
            <person name="Anderson J.B."/>
            <person name="Grigoriev I.V."/>
            <person name="Gueldener U."/>
            <person name="Muensterkoetter M."/>
            <person name="Nagy L.G."/>
        </authorList>
    </citation>
    <scope>NUCLEOTIDE SEQUENCE [LARGE SCALE GENOMIC DNA]</scope>
    <source>
        <strain evidence="2">28-4</strain>
    </source>
</reference>
<dbReference type="AlphaFoldDB" id="A0A2H3CLF5"/>
<evidence type="ECO:0000313" key="1">
    <source>
        <dbReference type="EMBL" id="PBK77607.1"/>
    </source>
</evidence>
<sequence length="51" mass="5685">MSSSVTSLNNQRFLPSLVITLRHIWQSPLPTTTNVLLIVPYHAEKAVVVIV</sequence>
<organism evidence="1 2">
    <name type="scientific">Armillaria solidipes</name>
    <dbReference type="NCBI Taxonomy" id="1076256"/>
    <lineage>
        <taxon>Eukaryota</taxon>
        <taxon>Fungi</taxon>
        <taxon>Dikarya</taxon>
        <taxon>Basidiomycota</taxon>
        <taxon>Agaricomycotina</taxon>
        <taxon>Agaricomycetes</taxon>
        <taxon>Agaricomycetidae</taxon>
        <taxon>Agaricales</taxon>
        <taxon>Marasmiineae</taxon>
        <taxon>Physalacriaceae</taxon>
        <taxon>Armillaria</taxon>
    </lineage>
</organism>
<keyword evidence="2" id="KW-1185">Reference proteome</keyword>
<gene>
    <name evidence="1" type="ORF">ARMSODRAFT_946461</name>
</gene>
<protein>
    <submittedName>
        <fullName evidence="1">Uncharacterized protein</fullName>
    </submittedName>
</protein>
<proteinExistence type="predicted"/>
<name>A0A2H3CLF5_9AGAR</name>
<evidence type="ECO:0000313" key="2">
    <source>
        <dbReference type="Proteomes" id="UP000218334"/>
    </source>
</evidence>
<feature type="non-terminal residue" evidence="1">
    <location>
        <position position="51"/>
    </location>
</feature>
<accession>A0A2H3CLF5</accession>